<dbReference type="EMBL" id="FOEE01000008">
    <property type="protein sequence ID" value="SEP00146.1"/>
    <property type="molecule type" value="Genomic_DNA"/>
</dbReference>
<protein>
    <submittedName>
        <fullName evidence="1">Uncharacterized protein</fullName>
    </submittedName>
</protein>
<dbReference type="STRING" id="673521.SAMN05660991_02727"/>
<sequence>MERAGTGKGSGMQTDKSQILDLLRTRGDDAAAERADRELPDQVDIHEHRGVLDELGVDPMALASEFAGGGGLGNVAGT</sequence>
<dbReference type="Proteomes" id="UP000198960">
    <property type="component" value="Unassembled WGS sequence"/>
</dbReference>
<evidence type="ECO:0000313" key="1">
    <source>
        <dbReference type="EMBL" id="SEP00146.1"/>
    </source>
</evidence>
<accession>A0A1H8UAM1</accession>
<reference evidence="2" key="1">
    <citation type="submission" date="2016-10" db="EMBL/GenBank/DDBJ databases">
        <authorList>
            <person name="Varghese N."/>
            <person name="Submissions S."/>
        </authorList>
    </citation>
    <scope>NUCLEOTIDE SEQUENCE [LARGE SCALE GENOMIC DNA]</scope>
    <source>
        <strain evidence="2">DSM 45413</strain>
    </source>
</reference>
<organism evidence="1 2">
    <name type="scientific">Trujillonella endophytica</name>
    <dbReference type="NCBI Taxonomy" id="673521"/>
    <lineage>
        <taxon>Bacteria</taxon>
        <taxon>Bacillati</taxon>
        <taxon>Actinomycetota</taxon>
        <taxon>Actinomycetes</taxon>
        <taxon>Geodermatophilales</taxon>
        <taxon>Geodermatophilaceae</taxon>
        <taxon>Trujillonella</taxon>
    </lineage>
</organism>
<proteinExistence type="predicted"/>
<keyword evidence="2" id="KW-1185">Reference proteome</keyword>
<evidence type="ECO:0000313" key="2">
    <source>
        <dbReference type="Proteomes" id="UP000198960"/>
    </source>
</evidence>
<gene>
    <name evidence="1" type="ORF">SAMN05660991_02727</name>
</gene>
<name>A0A1H8UAM1_9ACTN</name>
<dbReference type="AlphaFoldDB" id="A0A1H8UAM1"/>